<dbReference type="EMBL" id="CADCXU010004570">
    <property type="protein sequence ID" value="CAA9996349.1"/>
    <property type="molecule type" value="Genomic_DNA"/>
</dbReference>
<evidence type="ECO:0000313" key="3">
    <source>
        <dbReference type="Proteomes" id="UP000479000"/>
    </source>
</evidence>
<proteinExistence type="predicted"/>
<dbReference type="OrthoDB" id="10253041at2759"/>
<evidence type="ECO:0000313" key="2">
    <source>
        <dbReference type="EMBL" id="CAA9996349.1"/>
    </source>
</evidence>
<organism evidence="2 3">
    <name type="scientific">Nesidiocoris tenuis</name>
    <dbReference type="NCBI Taxonomy" id="355587"/>
    <lineage>
        <taxon>Eukaryota</taxon>
        <taxon>Metazoa</taxon>
        <taxon>Ecdysozoa</taxon>
        <taxon>Arthropoda</taxon>
        <taxon>Hexapoda</taxon>
        <taxon>Insecta</taxon>
        <taxon>Pterygota</taxon>
        <taxon>Neoptera</taxon>
        <taxon>Paraneoptera</taxon>
        <taxon>Hemiptera</taxon>
        <taxon>Heteroptera</taxon>
        <taxon>Panheteroptera</taxon>
        <taxon>Cimicomorpha</taxon>
        <taxon>Miridae</taxon>
        <taxon>Dicyphina</taxon>
        <taxon>Nesidiocoris</taxon>
    </lineage>
</organism>
<keyword evidence="3" id="KW-1185">Reference proteome</keyword>
<feature type="region of interest" description="Disordered" evidence="1">
    <location>
        <begin position="15"/>
        <end position="36"/>
    </location>
</feature>
<name>A0A6H5G1F7_9HEMI</name>
<dbReference type="Proteomes" id="UP000479000">
    <property type="component" value="Unassembled WGS sequence"/>
</dbReference>
<dbReference type="AlphaFoldDB" id="A0A6H5G1F7"/>
<reference evidence="2 3" key="1">
    <citation type="submission" date="2020-02" db="EMBL/GenBank/DDBJ databases">
        <authorList>
            <person name="Ferguson B K."/>
        </authorList>
    </citation>
    <scope>NUCLEOTIDE SEQUENCE [LARGE SCALE GENOMIC DNA]</scope>
</reference>
<sequence length="114" mass="12530">MRAGLLTRFIKSISKKASDKVHQGGPTAPKSDQGFDTKWTDEILAKNFVQPLPILSHLLAGIEEHAEESEDSENEGSMGNVTRVVMRPAGHSGKAKKGMVILYCEGNHEHHQLQ</sequence>
<protein>
    <submittedName>
        <fullName evidence="2">Uncharacterized protein</fullName>
    </submittedName>
</protein>
<evidence type="ECO:0000256" key="1">
    <source>
        <dbReference type="SAM" id="MobiDB-lite"/>
    </source>
</evidence>
<gene>
    <name evidence="2" type="ORF">NTEN_LOCUS2891</name>
</gene>
<accession>A0A6H5G1F7</accession>